<dbReference type="Proteomes" id="UP000608890">
    <property type="component" value="Unassembled WGS sequence"/>
</dbReference>
<evidence type="ECO:0000256" key="1">
    <source>
        <dbReference type="SAM" id="MobiDB-lite"/>
    </source>
</evidence>
<comment type="caution">
    <text evidence="2">The sequence shown here is derived from an EMBL/GenBank/DDBJ whole genome shotgun (WGS) entry which is preliminary data.</text>
</comment>
<feature type="compositionally biased region" description="Low complexity" evidence="1">
    <location>
        <begin position="38"/>
        <end position="49"/>
    </location>
</feature>
<dbReference type="AlphaFoldDB" id="A0A917WUA9"/>
<evidence type="ECO:0000313" key="3">
    <source>
        <dbReference type="Proteomes" id="UP000608890"/>
    </source>
</evidence>
<gene>
    <name evidence="2" type="ORF">GCM10011608_16790</name>
</gene>
<reference evidence="2" key="2">
    <citation type="submission" date="2020-09" db="EMBL/GenBank/DDBJ databases">
        <authorList>
            <person name="Sun Q."/>
            <person name="Zhou Y."/>
        </authorList>
    </citation>
    <scope>NUCLEOTIDE SEQUENCE</scope>
    <source>
        <strain evidence="2">CGMCC 4.7312</strain>
    </source>
</reference>
<organism evidence="2 3">
    <name type="scientific">Micromonospora sonchi</name>
    <dbReference type="NCBI Taxonomy" id="1763543"/>
    <lineage>
        <taxon>Bacteria</taxon>
        <taxon>Bacillati</taxon>
        <taxon>Actinomycetota</taxon>
        <taxon>Actinomycetes</taxon>
        <taxon>Micromonosporales</taxon>
        <taxon>Micromonosporaceae</taxon>
        <taxon>Micromonospora</taxon>
    </lineage>
</organism>
<accession>A0A917WUA9</accession>
<sequence length="73" mass="7556">MPEFVGKGEAVTVALMPWKQQSMVPPEAKGGDGAGTCSSARDASSVDSSRQIKTGSPPDEGRPFVLGIPRISP</sequence>
<name>A0A917WUA9_9ACTN</name>
<reference evidence="2" key="1">
    <citation type="journal article" date="2014" name="Int. J. Syst. Evol. Microbiol.">
        <title>Complete genome sequence of Corynebacterium casei LMG S-19264T (=DSM 44701T), isolated from a smear-ripened cheese.</title>
        <authorList>
            <consortium name="US DOE Joint Genome Institute (JGI-PGF)"/>
            <person name="Walter F."/>
            <person name="Albersmeier A."/>
            <person name="Kalinowski J."/>
            <person name="Ruckert C."/>
        </authorList>
    </citation>
    <scope>NUCLEOTIDE SEQUENCE</scope>
    <source>
        <strain evidence="2">CGMCC 4.7312</strain>
    </source>
</reference>
<keyword evidence="3" id="KW-1185">Reference proteome</keyword>
<evidence type="ECO:0000313" key="2">
    <source>
        <dbReference type="EMBL" id="GGM32951.1"/>
    </source>
</evidence>
<proteinExistence type="predicted"/>
<dbReference type="EMBL" id="BMNB01000006">
    <property type="protein sequence ID" value="GGM32951.1"/>
    <property type="molecule type" value="Genomic_DNA"/>
</dbReference>
<protein>
    <submittedName>
        <fullName evidence="2">Uncharacterized protein</fullName>
    </submittedName>
</protein>
<feature type="region of interest" description="Disordered" evidence="1">
    <location>
        <begin position="23"/>
        <end position="73"/>
    </location>
</feature>